<dbReference type="NCBIfam" id="NF008688">
    <property type="entry name" value="PRK11709.1"/>
    <property type="match status" value="1"/>
</dbReference>
<dbReference type="STRING" id="1123402.SAMN02583745_01179"/>
<dbReference type="InterPro" id="IPR001279">
    <property type="entry name" value="Metallo-B-lactamas"/>
</dbReference>
<dbReference type="PANTHER" id="PTHR43546">
    <property type="entry name" value="UPF0173 METAL-DEPENDENT HYDROLASE MJ1163-RELATED"/>
    <property type="match status" value="1"/>
</dbReference>
<dbReference type="PANTHER" id="PTHR43546:SF9">
    <property type="entry name" value="L-ASCORBATE-6-PHOSPHATE LACTONASE ULAG-RELATED"/>
    <property type="match status" value="1"/>
</dbReference>
<proteinExistence type="predicted"/>
<reference evidence="4" key="1">
    <citation type="submission" date="2016-10" db="EMBL/GenBank/DDBJ databases">
        <authorList>
            <person name="Varghese N."/>
            <person name="Submissions S."/>
        </authorList>
    </citation>
    <scope>NUCLEOTIDE SEQUENCE [LARGE SCALE GENOMIC DNA]</scope>
    <source>
        <strain evidence="4">DSM 18579</strain>
    </source>
</reference>
<dbReference type="RefSeq" id="WP_093318557.1">
    <property type="nucleotide sequence ID" value="NZ_FOHV01000007.1"/>
</dbReference>
<keyword evidence="1" id="KW-0378">Hydrolase</keyword>
<name>A0A1I0B836_9GAMM</name>
<sequence>MSRVNEITRESWILETFPEWGTWLNEEITNTVVAPNTFSMWWLGCTGIWLKSENNTNLCIDFWCGTGKRTQKNQLMNKQHQMMRMGGVRALQPNLRTTPFVLDPFGIKEINAVLATHDHADHIDVNVAAAVLQNCPSSVKFIGPQACVNLWMKWGAPEDRCIVAKVGDEITIEDITITVLDSFDRTSLVTLPAGTSSTDKSILDGMDQRAVNYLLKTSGGNLYHSGDSHYSNYYAKHGNDHHIDVALLSYGENPRGVTDKMTSSDILRAAESLNTKIVIPFHHDIWSNFQADTREIEVLWDMKKNRLDYQFSPFFWQVGGKYTYPIDKDKRHYQHFRGFKDIFIDEPELPYRSFL</sequence>
<keyword evidence="4" id="KW-1185">Reference proteome</keyword>
<dbReference type="Pfam" id="PF12706">
    <property type="entry name" value="Lactamase_B_2"/>
    <property type="match status" value="1"/>
</dbReference>
<accession>A0A1I0B836</accession>
<evidence type="ECO:0000313" key="3">
    <source>
        <dbReference type="EMBL" id="SET02952.1"/>
    </source>
</evidence>
<evidence type="ECO:0000313" key="4">
    <source>
        <dbReference type="Proteomes" id="UP000242642"/>
    </source>
</evidence>
<protein>
    <submittedName>
        <fullName evidence="3">L-ascorbate 6-phosphate lactonase</fullName>
    </submittedName>
</protein>
<evidence type="ECO:0000259" key="2">
    <source>
        <dbReference type="Pfam" id="PF12706"/>
    </source>
</evidence>
<organism evidence="3 4">
    <name type="scientific">Thorsellia anophelis DSM 18579</name>
    <dbReference type="NCBI Taxonomy" id="1123402"/>
    <lineage>
        <taxon>Bacteria</taxon>
        <taxon>Pseudomonadati</taxon>
        <taxon>Pseudomonadota</taxon>
        <taxon>Gammaproteobacteria</taxon>
        <taxon>Enterobacterales</taxon>
        <taxon>Thorselliaceae</taxon>
        <taxon>Thorsellia</taxon>
    </lineage>
</organism>
<feature type="domain" description="Metallo-beta-lactamase" evidence="2">
    <location>
        <begin position="92"/>
        <end position="283"/>
    </location>
</feature>
<dbReference type="GO" id="GO:0016787">
    <property type="term" value="F:hydrolase activity"/>
    <property type="evidence" value="ECO:0007669"/>
    <property type="project" value="UniProtKB-KW"/>
</dbReference>
<gene>
    <name evidence="3" type="ORF">SAMN02583745_01179</name>
</gene>
<dbReference type="InterPro" id="IPR050114">
    <property type="entry name" value="UPF0173_UPF0282_UlaG_hydrolase"/>
</dbReference>
<dbReference type="Proteomes" id="UP000242642">
    <property type="component" value="Unassembled WGS sequence"/>
</dbReference>
<evidence type="ECO:0000256" key="1">
    <source>
        <dbReference type="ARBA" id="ARBA00022801"/>
    </source>
</evidence>
<dbReference type="EMBL" id="FOHV01000007">
    <property type="protein sequence ID" value="SET02952.1"/>
    <property type="molecule type" value="Genomic_DNA"/>
</dbReference>
<dbReference type="Gene3D" id="3.60.15.10">
    <property type="entry name" value="Ribonuclease Z/Hydroxyacylglutathione hydrolase-like"/>
    <property type="match status" value="1"/>
</dbReference>
<dbReference type="InterPro" id="IPR036866">
    <property type="entry name" value="RibonucZ/Hydroxyglut_hydro"/>
</dbReference>
<dbReference type="OrthoDB" id="9800061at2"/>
<dbReference type="SUPFAM" id="SSF56281">
    <property type="entry name" value="Metallo-hydrolase/oxidoreductase"/>
    <property type="match status" value="1"/>
</dbReference>
<dbReference type="AlphaFoldDB" id="A0A1I0B836"/>